<comment type="caution">
    <text evidence="1">The sequence shown here is derived from an EMBL/GenBank/DDBJ whole genome shotgun (WGS) entry which is preliminary data.</text>
</comment>
<proteinExistence type="predicted"/>
<gene>
    <name evidence="1" type="ORF">JTE90_000815</name>
</gene>
<evidence type="ECO:0000313" key="1">
    <source>
        <dbReference type="EMBL" id="KAG8172878.1"/>
    </source>
</evidence>
<organism evidence="1 2">
    <name type="scientific">Oedothorax gibbosus</name>
    <dbReference type="NCBI Taxonomy" id="931172"/>
    <lineage>
        <taxon>Eukaryota</taxon>
        <taxon>Metazoa</taxon>
        <taxon>Ecdysozoa</taxon>
        <taxon>Arthropoda</taxon>
        <taxon>Chelicerata</taxon>
        <taxon>Arachnida</taxon>
        <taxon>Araneae</taxon>
        <taxon>Araneomorphae</taxon>
        <taxon>Entelegynae</taxon>
        <taxon>Araneoidea</taxon>
        <taxon>Linyphiidae</taxon>
        <taxon>Erigoninae</taxon>
        <taxon>Oedothorax</taxon>
    </lineage>
</organism>
<dbReference type="Proteomes" id="UP000827092">
    <property type="component" value="Unassembled WGS sequence"/>
</dbReference>
<evidence type="ECO:0000313" key="2">
    <source>
        <dbReference type="Proteomes" id="UP000827092"/>
    </source>
</evidence>
<dbReference type="EMBL" id="JAFNEN010002285">
    <property type="protein sequence ID" value="KAG8172878.1"/>
    <property type="molecule type" value="Genomic_DNA"/>
</dbReference>
<protein>
    <submittedName>
        <fullName evidence="1">Uncharacterized protein</fullName>
    </submittedName>
</protein>
<reference evidence="1 2" key="1">
    <citation type="journal article" date="2022" name="Nat. Ecol. Evol.">
        <title>A masculinizing supergene underlies an exaggerated male reproductive morph in a spider.</title>
        <authorList>
            <person name="Hendrickx F."/>
            <person name="De Corte Z."/>
            <person name="Sonet G."/>
            <person name="Van Belleghem S.M."/>
            <person name="Kostlbacher S."/>
            <person name="Vangestel C."/>
        </authorList>
    </citation>
    <scope>NUCLEOTIDE SEQUENCE [LARGE SCALE GENOMIC DNA]</scope>
    <source>
        <strain evidence="1">W744_W776</strain>
    </source>
</reference>
<dbReference type="AlphaFoldDB" id="A0AAV6TMQ5"/>
<sequence length="261" mass="29891">MPPTCLINELLYRTVPEEISSLNYHEKLLIQRAKAFQTVIKMGTVSCKNKPRSFLNQKVVGKGDFTSPYHWKRPLQDCLSLNKQSLLIKTCPFVEHSDEESKQPSVWCVGSSVYFFKNSSVWKEQERRHNEIRTAKYEVETLASDLAQNSKNEADLEKKYKADEMNKIEAAGAMVEFRDALANEKEDLAVVAHLMNTDQKRVFDRVLKSWVKENLKKELAVCTPTGIAAFNINGLSLHRLLQLPIKHGGVQGYKSINDDFW</sequence>
<keyword evidence="2" id="KW-1185">Reference proteome</keyword>
<name>A0AAV6TMQ5_9ARAC</name>
<accession>A0AAV6TMQ5</accession>